<name>A0ABT5TZI7_9MICO</name>
<comment type="caution">
    <text evidence="2">The sequence shown here is derived from an EMBL/GenBank/DDBJ whole genome shotgun (WGS) entry which is preliminary data.</text>
</comment>
<proteinExistence type="predicted"/>
<feature type="signal peptide" evidence="1">
    <location>
        <begin position="1"/>
        <end position="33"/>
    </location>
</feature>
<keyword evidence="1" id="KW-0732">Signal</keyword>
<keyword evidence="3" id="KW-1185">Reference proteome</keyword>
<feature type="non-terminal residue" evidence="2">
    <location>
        <position position="61"/>
    </location>
</feature>
<evidence type="ECO:0000313" key="2">
    <source>
        <dbReference type="EMBL" id="MDD9206530.1"/>
    </source>
</evidence>
<organism evidence="2 3">
    <name type="scientific">Georgenia halotolerans</name>
    <dbReference type="NCBI Taxonomy" id="3028317"/>
    <lineage>
        <taxon>Bacteria</taxon>
        <taxon>Bacillati</taxon>
        <taxon>Actinomycetota</taxon>
        <taxon>Actinomycetes</taxon>
        <taxon>Micrococcales</taxon>
        <taxon>Bogoriellaceae</taxon>
        <taxon>Georgenia</taxon>
    </lineage>
</organism>
<accession>A0ABT5TZI7</accession>
<dbReference type="EMBL" id="JARACI010000911">
    <property type="protein sequence ID" value="MDD9206530.1"/>
    <property type="molecule type" value="Genomic_DNA"/>
</dbReference>
<protein>
    <submittedName>
        <fullName evidence="2">Uncharacterized protein</fullName>
    </submittedName>
</protein>
<feature type="chain" id="PRO_5046233291" evidence="1">
    <location>
        <begin position="34"/>
        <end position="61"/>
    </location>
</feature>
<gene>
    <name evidence="2" type="ORF">PU560_08630</name>
</gene>
<reference evidence="2" key="1">
    <citation type="submission" date="2023-02" db="EMBL/GenBank/DDBJ databases">
        <title>Georgenia sp.10Sc9-8, isolated from a soil sample collected from the Taklamakan desert.</title>
        <authorList>
            <person name="Liu S."/>
        </authorList>
    </citation>
    <scope>NUCLEOTIDE SEQUENCE</scope>
    <source>
        <strain evidence="2">10Sc9-8</strain>
    </source>
</reference>
<evidence type="ECO:0000256" key="1">
    <source>
        <dbReference type="SAM" id="SignalP"/>
    </source>
</evidence>
<sequence length="61" mass="6114">MHPRRKTSRPALAARLRRLVGGAGAVALCTALAVTPAAGASTSEEVVLPGQAYDITATPSG</sequence>
<evidence type="ECO:0000313" key="3">
    <source>
        <dbReference type="Proteomes" id="UP001165561"/>
    </source>
</evidence>
<dbReference type="Proteomes" id="UP001165561">
    <property type="component" value="Unassembled WGS sequence"/>
</dbReference>